<evidence type="ECO:0000313" key="3">
    <source>
        <dbReference type="EMBL" id="CAA9542090.1"/>
    </source>
</evidence>
<dbReference type="PROSITE" id="PS50943">
    <property type="entry name" value="HTH_CROC1"/>
    <property type="match status" value="1"/>
</dbReference>
<feature type="domain" description="HTH cro/C1-type" evidence="2">
    <location>
        <begin position="11"/>
        <end position="65"/>
    </location>
</feature>
<dbReference type="Pfam" id="PF01381">
    <property type="entry name" value="HTH_3"/>
    <property type="match status" value="1"/>
</dbReference>
<feature type="region of interest" description="Disordered" evidence="1">
    <location>
        <begin position="115"/>
        <end position="172"/>
    </location>
</feature>
<protein>
    <recommendedName>
        <fullName evidence="2">HTH cro/C1-type domain-containing protein</fullName>
    </recommendedName>
</protein>
<dbReference type="GO" id="GO:0003677">
    <property type="term" value="F:DNA binding"/>
    <property type="evidence" value="ECO:0007669"/>
    <property type="project" value="InterPro"/>
</dbReference>
<dbReference type="AlphaFoldDB" id="A0A6J4U736"/>
<dbReference type="Gene3D" id="1.10.260.40">
    <property type="entry name" value="lambda repressor-like DNA-binding domains"/>
    <property type="match status" value="1"/>
</dbReference>
<dbReference type="SUPFAM" id="SSF47413">
    <property type="entry name" value="lambda repressor-like DNA-binding domains"/>
    <property type="match status" value="1"/>
</dbReference>
<feature type="compositionally biased region" description="Basic and acidic residues" evidence="1">
    <location>
        <begin position="146"/>
        <end position="167"/>
    </location>
</feature>
<sequence length="211" mass="23270">MSAGFDLCGALRRIRRMADLSQRELARAAALSVAAVAHAEAGTRDLPVSALARAAHLAGMRIALLDEAGAEVRGMRPDGVRDRGGRRFPAHLDTVLSEERASRWEHRPHLRQPTYTFDRRDPWADAESRARSRPDDHLVPQPGDSPAERAAARRQEARQRREDERARRVAAGELRPADPFACTCPPSCDELDDWSGRPVHAEACPCSCDVG</sequence>
<organism evidence="3">
    <name type="scientific">uncultured Thermomicrobiales bacterium</name>
    <dbReference type="NCBI Taxonomy" id="1645740"/>
    <lineage>
        <taxon>Bacteria</taxon>
        <taxon>Pseudomonadati</taxon>
        <taxon>Thermomicrobiota</taxon>
        <taxon>Thermomicrobia</taxon>
        <taxon>Thermomicrobiales</taxon>
        <taxon>environmental samples</taxon>
    </lineage>
</organism>
<gene>
    <name evidence="3" type="ORF">AVDCRST_MAG88-94</name>
</gene>
<accession>A0A6J4U736</accession>
<dbReference type="InterPro" id="IPR010982">
    <property type="entry name" value="Lambda_DNA-bd_dom_sf"/>
</dbReference>
<dbReference type="SMART" id="SM00530">
    <property type="entry name" value="HTH_XRE"/>
    <property type="match status" value="1"/>
</dbReference>
<reference evidence="3" key="1">
    <citation type="submission" date="2020-02" db="EMBL/GenBank/DDBJ databases">
        <authorList>
            <person name="Meier V. D."/>
        </authorList>
    </citation>
    <scope>NUCLEOTIDE SEQUENCE</scope>
    <source>
        <strain evidence="3">AVDCRST_MAG88</strain>
    </source>
</reference>
<name>A0A6J4U736_9BACT</name>
<dbReference type="InterPro" id="IPR001387">
    <property type="entry name" value="Cro/C1-type_HTH"/>
</dbReference>
<dbReference type="EMBL" id="CADCWM010000033">
    <property type="protein sequence ID" value="CAA9542090.1"/>
    <property type="molecule type" value="Genomic_DNA"/>
</dbReference>
<proteinExistence type="predicted"/>
<feature type="compositionally biased region" description="Basic and acidic residues" evidence="1">
    <location>
        <begin position="117"/>
        <end position="138"/>
    </location>
</feature>
<evidence type="ECO:0000256" key="1">
    <source>
        <dbReference type="SAM" id="MobiDB-lite"/>
    </source>
</evidence>
<evidence type="ECO:0000259" key="2">
    <source>
        <dbReference type="PROSITE" id="PS50943"/>
    </source>
</evidence>